<keyword evidence="5" id="KW-0029">Amino-acid transport</keyword>
<evidence type="ECO:0000256" key="5">
    <source>
        <dbReference type="ARBA" id="ARBA00022970"/>
    </source>
</evidence>
<keyword evidence="3" id="KW-0813">Transport</keyword>
<sequence length="827" mass="93274">MLGNLLKNKTRSSVSDKNPQHSDYSSVVPNVPVYCKAANTGTTKTAVGALLDTAVNVEKHSEMLSTTSPPILDHISDDLKLKLFGSRDIPYSRPIDSLQENGVLNSEKITSINEKTYAFRVLIIEEAGQMACRNNYRDIFDYTTSKASNSMEQIRPSELKEYIFGSPVRSSDLTQCDKIRTIPNSDLVLITRIFYYTHQYNRIAVSLCIPKILLPVVAESWSCISSWLTQTQKMLLNFLTINRTMQENTGNYGNNSVIKLSNIDIKTHYPKEIEIMVQTLQKRVIPCLRSMSEIPRLFLYPETFKEFVHVWFKSIFNWIEIKDGPKLGFLPLLMAMVISDYRYTMKELKTSKIVILSGNMVVANKLLFILSALLEPKYKGQITIRQENMRSNSSAVSRDKSNNNFANRSETELSTLTSNDNLVGRAENNGSHNIYNSNANPNNFGSPNYHSLRKGWQIPNRRNSNTSVSVSSNESLAEVIQPSSFKSGSSSLHYLSSSISSQPGSYGSWFNKRPTLSQFFQPSPSLKHNESWERLQTTNGNLQRTSSSSSLQQATSRLSLTTPQQSPSISEYDEYPWMGTPGSPNVGDASHAPPLIKNISYKFPLKNVDLKRDCQRISQDKLLDEAFEKICLPSLSDLDSTYEIFPGNSSYADILTTDSNIGDDLMDKPLELLPKYTMYLTHFSNFFQLQACPVGQESESRITNSMKIDLLRTDYTRSLLVSLRSRDIRDVALKREFAGNGNNNSHDIYGENFTGKRKYVLKQKTKKIFSCGKIGKLSNSLEDCVNFVESSIKNAMMLYDDNGINGDLRDSEALHIFSSLVHYCNTG</sequence>
<dbReference type="PROSITE" id="PS51836">
    <property type="entry name" value="DENN_FNIP12"/>
    <property type="match status" value="1"/>
</dbReference>
<dbReference type="GO" id="GO:0006865">
    <property type="term" value="P:amino acid transport"/>
    <property type="evidence" value="ECO:0007669"/>
    <property type="project" value="UniProtKB-KW"/>
</dbReference>
<reference evidence="8" key="1">
    <citation type="submission" date="2022-10" db="EMBL/GenBank/DDBJ databases">
        <authorList>
            <person name="Byrne P K."/>
        </authorList>
    </citation>
    <scope>NUCLEOTIDE SEQUENCE</scope>
    <source>
        <strain evidence="8">IFO1815</strain>
    </source>
</reference>
<evidence type="ECO:0000256" key="4">
    <source>
        <dbReference type="ARBA" id="ARBA00022927"/>
    </source>
</evidence>
<gene>
    <name evidence="8" type="primary">SMKI11G0450</name>
    <name evidence="8" type="ORF">SMKI_11G0450</name>
</gene>
<comment type="similarity">
    <text evidence="1">Belongs to the LST4 family.</text>
</comment>
<dbReference type="EMBL" id="OX365767">
    <property type="protein sequence ID" value="CAI4034599.1"/>
    <property type="molecule type" value="Genomic_DNA"/>
</dbReference>
<feature type="region of interest" description="Disordered" evidence="6">
    <location>
        <begin position="539"/>
        <end position="569"/>
    </location>
</feature>
<evidence type="ECO:0000256" key="3">
    <source>
        <dbReference type="ARBA" id="ARBA00022448"/>
    </source>
</evidence>
<dbReference type="GO" id="GO:0005737">
    <property type="term" value="C:cytoplasm"/>
    <property type="evidence" value="ECO:0007669"/>
    <property type="project" value="UniProtKB-ARBA"/>
</dbReference>
<feature type="region of interest" description="Disordered" evidence="6">
    <location>
        <begin position="1"/>
        <end position="25"/>
    </location>
</feature>
<dbReference type="GeneID" id="80919432"/>
<feature type="compositionally biased region" description="Polar residues" evidence="6">
    <location>
        <begin position="428"/>
        <end position="448"/>
    </location>
</feature>
<dbReference type="RefSeq" id="XP_056077719.1">
    <property type="nucleotide sequence ID" value="XM_056223730.1"/>
</dbReference>
<feature type="region of interest" description="Disordered" evidence="6">
    <location>
        <begin position="389"/>
        <end position="448"/>
    </location>
</feature>
<feature type="compositionally biased region" description="Polar residues" evidence="6">
    <location>
        <begin position="11"/>
        <end position="25"/>
    </location>
</feature>
<evidence type="ECO:0000259" key="7">
    <source>
        <dbReference type="PROSITE" id="PS51836"/>
    </source>
</evidence>
<name>A0AA35IRS6_SACMI</name>
<keyword evidence="4" id="KW-0653">Protein transport</keyword>
<dbReference type="GO" id="GO:0015031">
    <property type="term" value="P:protein transport"/>
    <property type="evidence" value="ECO:0007669"/>
    <property type="project" value="UniProtKB-KW"/>
</dbReference>
<protein>
    <recommendedName>
        <fullName evidence="2">Protein LST4</fullName>
    </recommendedName>
</protein>
<keyword evidence="9" id="KW-1185">Reference proteome</keyword>
<evidence type="ECO:0000313" key="8">
    <source>
        <dbReference type="EMBL" id="CAI4034599.1"/>
    </source>
</evidence>
<feature type="compositionally biased region" description="Polar residues" evidence="6">
    <location>
        <begin position="389"/>
        <end position="421"/>
    </location>
</feature>
<evidence type="ECO:0000313" key="9">
    <source>
        <dbReference type="Proteomes" id="UP001161438"/>
    </source>
</evidence>
<organism evidence="8 9">
    <name type="scientific">Saccharomyces mikatae IFO 1815</name>
    <dbReference type="NCBI Taxonomy" id="226126"/>
    <lineage>
        <taxon>Eukaryota</taxon>
        <taxon>Fungi</taxon>
        <taxon>Dikarya</taxon>
        <taxon>Ascomycota</taxon>
        <taxon>Saccharomycotina</taxon>
        <taxon>Saccharomycetes</taxon>
        <taxon>Saccharomycetales</taxon>
        <taxon>Saccharomycetaceae</taxon>
        <taxon>Saccharomyces</taxon>
    </lineage>
</organism>
<evidence type="ECO:0000256" key="6">
    <source>
        <dbReference type="SAM" id="MobiDB-lite"/>
    </source>
</evidence>
<dbReference type="Pfam" id="PF18639">
    <property type="entry name" value="Longin_2"/>
    <property type="match status" value="1"/>
</dbReference>
<feature type="domain" description="UDENN FNIP1/2-type" evidence="7">
    <location>
        <begin position="114"/>
        <end position="824"/>
    </location>
</feature>
<dbReference type="Proteomes" id="UP001161438">
    <property type="component" value="Chromosome 11"/>
</dbReference>
<accession>A0AA35IRS6</accession>
<evidence type="ECO:0000256" key="2">
    <source>
        <dbReference type="ARBA" id="ARBA00013394"/>
    </source>
</evidence>
<dbReference type="InterPro" id="IPR041153">
    <property type="entry name" value="LST4_longin"/>
</dbReference>
<dbReference type="InterPro" id="IPR037545">
    <property type="entry name" value="DENN_FNIP1/2"/>
</dbReference>
<dbReference type="AlphaFoldDB" id="A0AA35IRS6"/>
<evidence type="ECO:0000256" key="1">
    <source>
        <dbReference type="ARBA" id="ARBA00010162"/>
    </source>
</evidence>
<proteinExistence type="inferred from homology"/>
<feature type="compositionally biased region" description="Low complexity" evidence="6">
    <location>
        <begin position="542"/>
        <end position="562"/>
    </location>
</feature>